<evidence type="ECO:0000313" key="1">
    <source>
        <dbReference type="EMBL" id="KAA0703367.1"/>
    </source>
</evidence>
<accession>A0A5A9N4A5</accession>
<dbReference type="AlphaFoldDB" id="A0A5A9N4A5"/>
<organism evidence="1 2">
    <name type="scientific">Triplophysa tibetana</name>
    <dbReference type="NCBI Taxonomy" id="1572043"/>
    <lineage>
        <taxon>Eukaryota</taxon>
        <taxon>Metazoa</taxon>
        <taxon>Chordata</taxon>
        <taxon>Craniata</taxon>
        <taxon>Vertebrata</taxon>
        <taxon>Euteleostomi</taxon>
        <taxon>Actinopterygii</taxon>
        <taxon>Neopterygii</taxon>
        <taxon>Teleostei</taxon>
        <taxon>Ostariophysi</taxon>
        <taxon>Cypriniformes</taxon>
        <taxon>Nemacheilidae</taxon>
        <taxon>Triplophysa</taxon>
    </lineage>
</organism>
<dbReference type="Proteomes" id="UP000324632">
    <property type="component" value="Chromosome 24"/>
</dbReference>
<keyword evidence="2" id="KW-1185">Reference proteome</keyword>
<name>A0A5A9N4A5_9TELE</name>
<protein>
    <submittedName>
        <fullName evidence="1">Uncharacterized protein</fullName>
    </submittedName>
</protein>
<comment type="caution">
    <text evidence="1">The sequence shown here is derived from an EMBL/GenBank/DDBJ whole genome shotgun (WGS) entry which is preliminary data.</text>
</comment>
<evidence type="ECO:0000313" key="2">
    <source>
        <dbReference type="Proteomes" id="UP000324632"/>
    </source>
</evidence>
<sequence length="110" mass="12064">MFFGLQDEAHKSFRTRNERRGDDEQLISLAVGEEMGHLNGKYGDQTIKLSMMPGKGIEEGKLACAAVFPLRVLMALLFPSPSSPACPLPPVTRCGSHKATILEHAGIKWK</sequence>
<reference evidence="1 2" key="1">
    <citation type="journal article" date="2019" name="Mol. Ecol. Resour.">
        <title>Chromosome-level genome assembly of Triplophysa tibetana, a fish adapted to the harsh high-altitude environment of the Tibetan Plateau.</title>
        <authorList>
            <person name="Yang X."/>
            <person name="Liu H."/>
            <person name="Ma Z."/>
            <person name="Zou Y."/>
            <person name="Zou M."/>
            <person name="Mao Y."/>
            <person name="Li X."/>
            <person name="Wang H."/>
            <person name="Chen T."/>
            <person name="Wang W."/>
            <person name="Yang R."/>
        </authorList>
    </citation>
    <scope>NUCLEOTIDE SEQUENCE [LARGE SCALE GENOMIC DNA]</scope>
    <source>
        <strain evidence="1">TTIB1903HZAU</strain>
        <tissue evidence="1">Muscle</tissue>
    </source>
</reference>
<dbReference type="EMBL" id="SOYY01000024">
    <property type="protein sequence ID" value="KAA0703367.1"/>
    <property type="molecule type" value="Genomic_DNA"/>
</dbReference>
<proteinExistence type="predicted"/>
<gene>
    <name evidence="1" type="ORF">E1301_Tti006836</name>
</gene>